<evidence type="ECO:0000256" key="7">
    <source>
        <dbReference type="SAM" id="Phobius"/>
    </source>
</evidence>
<dbReference type="OrthoDB" id="7163542at2"/>
<comment type="similarity">
    <text evidence="2">Belongs to the TrbL/VirB6 family.</text>
</comment>
<evidence type="ECO:0008006" key="10">
    <source>
        <dbReference type="Google" id="ProtNLM"/>
    </source>
</evidence>
<evidence type="ECO:0000256" key="3">
    <source>
        <dbReference type="ARBA" id="ARBA00022692"/>
    </source>
</evidence>
<evidence type="ECO:0000256" key="6">
    <source>
        <dbReference type="ARBA" id="ARBA00023136"/>
    </source>
</evidence>
<evidence type="ECO:0000313" key="8">
    <source>
        <dbReference type="EMBL" id="RST67567.1"/>
    </source>
</evidence>
<dbReference type="AlphaFoldDB" id="A0A3R9ZMS7"/>
<gene>
    <name evidence="8" type="ORF">EIC27_03080</name>
</gene>
<evidence type="ECO:0000313" key="9">
    <source>
        <dbReference type="Proteomes" id="UP000279470"/>
    </source>
</evidence>
<dbReference type="InterPro" id="IPR007688">
    <property type="entry name" value="Conjugal_tfr_TrbL/VirB6"/>
</dbReference>
<organism evidence="8 9">
    <name type="scientific">Candidatus Aquarickettsia rohweri</name>
    <dbReference type="NCBI Taxonomy" id="2602574"/>
    <lineage>
        <taxon>Bacteria</taxon>
        <taxon>Pseudomonadati</taxon>
        <taxon>Pseudomonadota</taxon>
        <taxon>Alphaproteobacteria</taxon>
        <taxon>Rickettsiales</taxon>
        <taxon>Candidatus Midichloriaceae</taxon>
        <taxon>Candidatus Aquarickettsia</taxon>
    </lineage>
</organism>
<protein>
    <recommendedName>
        <fullName evidence="10">Type IV secretion system protein</fullName>
    </recommendedName>
</protein>
<dbReference type="GO" id="GO:0005886">
    <property type="term" value="C:plasma membrane"/>
    <property type="evidence" value="ECO:0007669"/>
    <property type="project" value="UniProtKB-SubCell"/>
</dbReference>
<keyword evidence="5 7" id="KW-1133">Transmembrane helix</keyword>
<dbReference type="Pfam" id="PF04610">
    <property type="entry name" value="TrbL"/>
    <property type="match status" value="1"/>
</dbReference>
<sequence>MQLCVGAPYTLFPVRVGCTYVPPPVNLVDVPNLAVGEGTRCEYFSNGRTDLKTLGLAMNSGILGEDTGNGNKKSVSNFLMSDMHITSTTVGCILDLLERVFINPDHKTGFFPEIQKNLKRIVLAAVTLYLCLTGIKIMNSGGNLKRSDYLMFAIKLALVLYFALGNAWFSVDKNGKKVGIYYGITDGAQQIASYFMESQNMADPLGHCTYDYNNRNILSQRNIPITGDMKSTVGANGYITMTVWDLIDCRLINYLNMWTCNYSFAGLIAIWSITALILVSGIGFVLMIAMFVYSYMLLKILFKFVHIFILSMFSITILVAVSPIMITFALFDFTKGIYEAWFKMLLGYVIYPGLHFAFLALMLATFDNIYFGNLKLDSTSQSIFEQCKSKGSSESPICAIANNIEIGAGMTGSSRSIDNSIRDMCDMNIGHIIKGLYETLDLWILGSYTIMSSSVVDTLFYTMLKLALMAFLFFMLMNSISTFFSYLTGVESVAGLAKGDLSGAFKKAFGTAAKAPLKAIKSAAGGDSGGASGAKKGGSK</sequence>
<name>A0A3R9ZMS7_9RICK</name>
<dbReference type="GO" id="GO:0030255">
    <property type="term" value="P:protein secretion by the type IV secretion system"/>
    <property type="evidence" value="ECO:0007669"/>
    <property type="project" value="InterPro"/>
</dbReference>
<feature type="transmembrane region" description="Helical" evidence="7">
    <location>
        <begin position="150"/>
        <end position="169"/>
    </location>
</feature>
<keyword evidence="3 7" id="KW-0812">Transmembrane</keyword>
<feature type="transmembrane region" description="Helical" evidence="7">
    <location>
        <begin position="458"/>
        <end position="477"/>
    </location>
</feature>
<dbReference type="RefSeq" id="WP_126044683.1">
    <property type="nucleotide sequence ID" value="NZ_RXFM01000033.1"/>
</dbReference>
<reference evidence="9" key="1">
    <citation type="submission" date="2018-11" db="EMBL/GenBank/DDBJ databases">
        <title>Phylogenetic, genomic, and biogeographic characterization of a novel and ubiquitous marine invertebrate-associated Rickettsiales parasite, Candidatus Marinoinvertebrata rohwerii, gen. nov., sp. nov.</title>
        <authorList>
            <person name="Klinges J.G."/>
            <person name="Rosales S.M."/>
            <person name="Mcminds R."/>
            <person name="Shaver E.C."/>
            <person name="Shantz A."/>
            <person name="Peters E.C."/>
            <person name="Burkepile D.E."/>
            <person name="Silliman B.R."/>
            <person name="Vega Thurber R.L."/>
        </authorList>
    </citation>
    <scope>NUCLEOTIDE SEQUENCE [LARGE SCALE GENOMIC DNA]</scope>
    <source>
        <strain evidence="9">a_cerv_44</strain>
    </source>
</reference>
<comment type="caution">
    <text evidence="8">The sequence shown here is derived from an EMBL/GenBank/DDBJ whole genome shotgun (WGS) entry which is preliminary data.</text>
</comment>
<dbReference type="EMBL" id="RXFM01000033">
    <property type="protein sequence ID" value="RST67567.1"/>
    <property type="molecule type" value="Genomic_DNA"/>
</dbReference>
<feature type="transmembrane region" description="Helical" evidence="7">
    <location>
        <begin position="345"/>
        <end position="366"/>
    </location>
</feature>
<evidence type="ECO:0000256" key="2">
    <source>
        <dbReference type="ARBA" id="ARBA00007802"/>
    </source>
</evidence>
<dbReference type="Proteomes" id="UP000279470">
    <property type="component" value="Unassembled WGS sequence"/>
</dbReference>
<comment type="subcellular location">
    <subcellularLocation>
        <location evidence="1">Cell membrane</location>
        <topology evidence="1">Multi-pass membrane protein</topology>
    </subcellularLocation>
</comment>
<keyword evidence="6 7" id="KW-0472">Membrane</keyword>
<evidence type="ECO:0000256" key="1">
    <source>
        <dbReference type="ARBA" id="ARBA00004651"/>
    </source>
</evidence>
<evidence type="ECO:0000256" key="5">
    <source>
        <dbReference type="ARBA" id="ARBA00022989"/>
    </source>
</evidence>
<keyword evidence="4" id="KW-0732">Signal</keyword>
<keyword evidence="9" id="KW-1185">Reference proteome</keyword>
<evidence type="ECO:0000256" key="4">
    <source>
        <dbReference type="ARBA" id="ARBA00022729"/>
    </source>
</evidence>
<proteinExistence type="inferred from homology"/>
<feature type="transmembrane region" description="Helical" evidence="7">
    <location>
        <begin position="264"/>
        <end position="293"/>
    </location>
</feature>
<feature type="transmembrane region" description="Helical" evidence="7">
    <location>
        <begin position="305"/>
        <end position="333"/>
    </location>
</feature>
<feature type="transmembrane region" description="Helical" evidence="7">
    <location>
        <begin position="121"/>
        <end position="138"/>
    </location>
</feature>
<accession>A0A3R9ZMS7</accession>